<dbReference type="EMBL" id="JAHRHJ020000006">
    <property type="protein sequence ID" value="KAH9310553.1"/>
    <property type="molecule type" value="Genomic_DNA"/>
</dbReference>
<proteinExistence type="predicted"/>
<keyword evidence="2" id="KW-1185">Reference proteome</keyword>
<accession>A0AA38FUY1</accession>
<dbReference type="Proteomes" id="UP000824469">
    <property type="component" value="Unassembled WGS sequence"/>
</dbReference>
<sequence>VAGMGDVSEVDAKVELIDWAANGSAMEVITVVGIEAVCVVKVAAVLVGGGVVEVVVAEADGLTGVSTSLGR</sequence>
<name>A0AA38FUY1_TAXCH</name>
<evidence type="ECO:0000313" key="2">
    <source>
        <dbReference type="Proteomes" id="UP000824469"/>
    </source>
</evidence>
<comment type="caution">
    <text evidence="1">The sequence shown here is derived from an EMBL/GenBank/DDBJ whole genome shotgun (WGS) entry which is preliminary data.</text>
</comment>
<evidence type="ECO:0000313" key="1">
    <source>
        <dbReference type="EMBL" id="KAH9310553.1"/>
    </source>
</evidence>
<protein>
    <submittedName>
        <fullName evidence="1">Uncharacterized protein</fullName>
    </submittedName>
</protein>
<reference evidence="1 2" key="1">
    <citation type="journal article" date="2021" name="Nat. Plants">
        <title>The Taxus genome provides insights into paclitaxel biosynthesis.</title>
        <authorList>
            <person name="Xiong X."/>
            <person name="Gou J."/>
            <person name="Liao Q."/>
            <person name="Li Y."/>
            <person name="Zhou Q."/>
            <person name="Bi G."/>
            <person name="Li C."/>
            <person name="Du R."/>
            <person name="Wang X."/>
            <person name="Sun T."/>
            <person name="Guo L."/>
            <person name="Liang H."/>
            <person name="Lu P."/>
            <person name="Wu Y."/>
            <person name="Zhang Z."/>
            <person name="Ro D.K."/>
            <person name="Shang Y."/>
            <person name="Huang S."/>
            <person name="Yan J."/>
        </authorList>
    </citation>
    <scope>NUCLEOTIDE SEQUENCE [LARGE SCALE GENOMIC DNA]</scope>
    <source>
        <strain evidence="1">Ta-2019</strain>
    </source>
</reference>
<organism evidence="1 2">
    <name type="scientific">Taxus chinensis</name>
    <name type="common">Chinese yew</name>
    <name type="synonym">Taxus wallichiana var. chinensis</name>
    <dbReference type="NCBI Taxonomy" id="29808"/>
    <lineage>
        <taxon>Eukaryota</taxon>
        <taxon>Viridiplantae</taxon>
        <taxon>Streptophyta</taxon>
        <taxon>Embryophyta</taxon>
        <taxon>Tracheophyta</taxon>
        <taxon>Spermatophyta</taxon>
        <taxon>Pinopsida</taxon>
        <taxon>Pinidae</taxon>
        <taxon>Conifers II</taxon>
        <taxon>Cupressales</taxon>
        <taxon>Taxaceae</taxon>
        <taxon>Taxus</taxon>
    </lineage>
</organism>
<gene>
    <name evidence="1" type="ORF">KI387_025588</name>
</gene>
<dbReference type="AlphaFoldDB" id="A0AA38FUY1"/>
<feature type="non-terminal residue" evidence="1">
    <location>
        <position position="71"/>
    </location>
</feature>
<feature type="non-terminal residue" evidence="1">
    <location>
        <position position="1"/>
    </location>
</feature>